<dbReference type="GO" id="GO:0016746">
    <property type="term" value="F:acyltransferase activity"/>
    <property type="evidence" value="ECO:0007669"/>
    <property type="project" value="UniProtKB-KW"/>
</dbReference>
<dbReference type="RefSeq" id="WP_217066776.1">
    <property type="nucleotide sequence ID" value="NZ_JAHQCS010000105.1"/>
</dbReference>
<protein>
    <submittedName>
        <fullName evidence="2">GNAT family N-acetyltransferase</fullName>
        <ecNumber evidence="2">2.3.1.-</ecNumber>
    </submittedName>
</protein>
<keyword evidence="3" id="KW-1185">Reference proteome</keyword>
<dbReference type="CDD" id="cd04301">
    <property type="entry name" value="NAT_SF"/>
    <property type="match status" value="1"/>
</dbReference>
<dbReference type="PANTHER" id="PTHR41700:SF1">
    <property type="entry name" value="N-ACETYLTRANSFERASE DOMAIN-CONTAINING PROTEIN"/>
    <property type="match status" value="1"/>
</dbReference>
<dbReference type="InterPro" id="IPR038764">
    <property type="entry name" value="GNAT_N_AcTrfase_prd"/>
</dbReference>
<feature type="domain" description="N-acetyltransferase" evidence="1">
    <location>
        <begin position="2"/>
        <end position="147"/>
    </location>
</feature>
<proteinExistence type="predicted"/>
<sequence>MIEISQLTSVEEMKRIQTLERLIWNMDPLPYHQTLTVSKNGGLLLGAFDGEELVGFSYGFPGWKDGKVYLCSHMLGILPNYQKGGLGRQLKEKQRSLALSMGFDLITWTFDPLESVNAYLNLHKLKGLGASYIENYYGELDDSLNNGLPSDRFLVEWWIDSPYVDDMDLSETESSSTESIGGKGWLFQPELSKSGYPIPKETNGTFHLDPNVDEYFLPIPQNFQSIKLRDGQLAADWRFISRDWINTLMENGFVAVDLDRKGASSVGCSLYIFKRRDSLFINCKDK</sequence>
<name>A0ABS6JG03_9BACI</name>
<dbReference type="Proteomes" id="UP000784880">
    <property type="component" value="Unassembled WGS sequence"/>
</dbReference>
<dbReference type="PROSITE" id="PS51186">
    <property type="entry name" value="GNAT"/>
    <property type="match status" value="1"/>
</dbReference>
<keyword evidence="2" id="KW-0012">Acyltransferase</keyword>
<keyword evidence="2" id="KW-0808">Transferase</keyword>
<dbReference type="InterPro" id="IPR000182">
    <property type="entry name" value="GNAT_dom"/>
</dbReference>
<dbReference type="EC" id="2.3.1.-" evidence="2"/>
<dbReference type="EMBL" id="JAHQCS010000105">
    <property type="protein sequence ID" value="MBU9712600.1"/>
    <property type="molecule type" value="Genomic_DNA"/>
</dbReference>
<reference evidence="2 3" key="1">
    <citation type="submission" date="2021-06" db="EMBL/GenBank/DDBJ databases">
        <title>Bacillus sp. RD4P76, an endophyte from a halophyte.</title>
        <authorList>
            <person name="Sun J.-Q."/>
        </authorList>
    </citation>
    <scope>NUCLEOTIDE SEQUENCE [LARGE SCALE GENOMIC DNA]</scope>
    <source>
        <strain evidence="2 3">CGMCC 1.15917</strain>
    </source>
</reference>
<organism evidence="2 3">
    <name type="scientific">Evansella tamaricis</name>
    <dbReference type="NCBI Taxonomy" id="2069301"/>
    <lineage>
        <taxon>Bacteria</taxon>
        <taxon>Bacillati</taxon>
        <taxon>Bacillota</taxon>
        <taxon>Bacilli</taxon>
        <taxon>Bacillales</taxon>
        <taxon>Bacillaceae</taxon>
        <taxon>Evansella</taxon>
    </lineage>
</organism>
<dbReference type="PANTHER" id="PTHR41700">
    <property type="entry name" value="GCN5-RELATED N-ACETYLTRANSFERASE"/>
    <property type="match status" value="1"/>
</dbReference>
<dbReference type="Pfam" id="PF00583">
    <property type="entry name" value="Acetyltransf_1"/>
    <property type="match status" value="1"/>
</dbReference>
<evidence type="ECO:0000313" key="3">
    <source>
        <dbReference type="Proteomes" id="UP000784880"/>
    </source>
</evidence>
<accession>A0ABS6JG03</accession>
<evidence type="ECO:0000313" key="2">
    <source>
        <dbReference type="EMBL" id="MBU9712600.1"/>
    </source>
</evidence>
<evidence type="ECO:0000259" key="1">
    <source>
        <dbReference type="PROSITE" id="PS51186"/>
    </source>
</evidence>
<gene>
    <name evidence="2" type="ORF">KS419_12690</name>
</gene>
<comment type="caution">
    <text evidence="2">The sequence shown here is derived from an EMBL/GenBank/DDBJ whole genome shotgun (WGS) entry which is preliminary data.</text>
</comment>